<dbReference type="AlphaFoldDB" id="A0AAE4C0V1"/>
<proteinExistence type="predicted"/>
<dbReference type="Proteomes" id="UP001184828">
    <property type="component" value="Unassembled WGS sequence"/>
</dbReference>
<dbReference type="EMBL" id="JAVDQZ010000010">
    <property type="protein sequence ID" value="MDR6429557.1"/>
    <property type="molecule type" value="Genomic_DNA"/>
</dbReference>
<sequence length="149" mass="16582">MLRRTADAPAAHNFHERREVCDREVHAVKECAGGIARIIEVRSILPVFKNRLPSEITSDDLRELCNKGAPATAVHVRDIAKQIYGLPSCTIAERVVAGAYEVLEGFERVRMQRDGMRSVMLDAMEQGAFAEAALSQATVRTYVNCRQVL</sequence>
<protein>
    <submittedName>
        <fullName evidence="1">Uncharacterized protein</fullName>
    </submittedName>
</protein>
<comment type="caution">
    <text evidence="1">The sequence shown here is derived from an EMBL/GenBank/DDBJ whole genome shotgun (WGS) entry which is preliminary data.</text>
</comment>
<organism evidence="1 2">
    <name type="scientific">Variovorax paradoxus</name>
    <dbReference type="NCBI Taxonomy" id="34073"/>
    <lineage>
        <taxon>Bacteria</taxon>
        <taxon>Pseudomonadati</taxon>
        <taxon>Pseudomonadota</taxon>
        <taxon>Betaproteobacteria</taxon>
        <taxon>Burkholderiales</taxon>
        <taxon>Comamonadaceae</taxon>
        <taxon>Variovorax</taxon>
    </lineage>
</organism>
<gene>
    <name evidence="1" type="ORF">J2738_005727</name>
</gene>
<evidence type="ECO:0000313" key="2">
    <source>
        <dbReference type="Proteomes" id="UP001184828"/>
    </source>
</evidence>
<name>A0AAE4C0V1_VARPD</name>
<reference evidence="1" key="1">
    <citation type="submission" date="2023-07" db="EMBL/GenBank/DDBJ databases">
        <title>Sorghum-associated microbial communities from plants grown in Nebraska, USA.</title>
        <authorList>
            <person name="Schachtman D."/>
        </authorList>
    </citation>
    <scope>NUCLEOTIDE SEQUENCE</scope>
    <source>
        <strain evidence="1">DS2114</strain>
    </source>
</reference>
<evidence type="ECO:0000313" key="1">
    <source>
        <dbReference type="EMBL" id="MDR6429557.1"/>
    </source>
</evidence>
<accession>A0AAE4C0V1</accession>